<dbReference type="PIRSF" id="PIRSF008502">
    <property type="entry name" value="UCP008502"/>
    <property type="match status" value="1"/>
</dbReference>
<dbReference type="SUPFAM" id="SSF160379">
    <property type="entry name" value="SP0830-like"/>
    <property type="match status" value="1"/>
</dbReference>
<protein>
    <submittedName>
        <fullName evidence="1">DUF1697 domain-containing protein</fullName>
    </submittedName>
</protein>
<accession>A0ABV8V2D3</accession>
<sequence length="172" mass="19169">MKKYVILLRGINVGGKNTLPMKALCELLDAEHYQNVKTYIQSGNVVLSAAQRPDDKLSHMIERRFGFVPAIMSLSEAEFLNTVKRNPFTTEDGKSLHFYFCNTAPRLDAERLQSLAAVTERYELVGKVFYLHAPDGIGRSKLAAKVEACLGVPTTARNLNTVNKLVELLKAD</sequence>
<organism evidence="1 2">
    <name type="scientific">Simiduia curdlanivorans</name>
    <dbReference type="NCBI Taxonomy" id="1492769"/>
    <lineage>
        <taxon>Bacteria</taxon>
        <taxon>Pseudomonadati</taxon>
        <taxon>Pseudomonadota</taxon>
        <taxon>Gammaproteobacteria</taxon>
        <taxon>Cellvibrionales</taxon>
        <taxon>Cellvibrionaceae</taxon>
        <taxon>Simiduia</taxon>
    </lineage>
</organism>
<evidence type="ECO:0000313" key="1">
    <source>
        <dbReference type="EMBL" id="MFC4361480.1"/>
    </source>
</evidence>
<dbReference type="RefSeq" id="WP_290259612.1">
    <property type="nucleotide sequence ID" value="NZ_JAUFQG010000004.1"/>
</dbReference>
<dbReference type="Gene3D" id="3.30.70.1280">
    <property type="entry name" value="SP0830-like domains"/>
    <property type="match status" value="1"/>
</dbReference>
<evidence type="ECO:0000313" key="2">
    <source>
        <dbReference type="Proteomes" id="UP001595840"/>
    </source>
</evidence>
<reference evidence="2" key="1">
    <citation type="journal article" date="2019" name="Int. J. Syst. Evol. Microbiol.">
        <title>The Global Catalogue of Microorganisms (GCM) 10K type strain sequencing project: providing services to taxonomists for standard genome sequencing and annotation.</title>
        <authorList>
            <consortium name="The Broad Institute Genomics Platform"/>
            <consortium name="The Broad Institute Genome Sequencing Center for Infectious Disease"/>
            <person name="Wu L."/>
            <person name="Ma J."/>
        </authorList>
    </citation>
    <scope>NUCLEOTIDE SEQUENCE [LARGE SCALE GENOMIC DNA]</scope>
    <source>
        <strain evidence="2">CECT 8570</strain>
    </source>
</reference>
<name>A0ABV8V2D3_9GAMM</name>
<keyword evidence="2" id="KW-1185">Reference proteome</keyword>
<dbReference type="InterPro" id="IPR012545">
    <property type="entry name" value="DUF1697"/>
</dbReference>
<gene>
    <name evidence="1" type="ORF">ACFOX3_04150</name>
</gene>
<proteinExistence type="predicted"/>
<dbReference type="PANTHER" id="PTHR36439:SF1">
    <property type="entry name" value="DUF1697 DOMAIN-CONTAINING PROTEIN"/>
    <property type="match status" value="1"/>
</dbReference>
<dbReference type="Proteomes" id="UP001595840">
    <property type="component" value="Unassembled WGS sequence"/>
</dbReference>
<dbReference type="PANTHER" id="PTHR36439">
    <property type="entry name" value="BLL4334 PROTEIN"/>
    <property type="match status" value="1"/>
</dbReference>
<dbReference type="Pfam" id="PF08002">
    <property type="entry name" value="DUF1697"/>
    <property type="match status" value="1"/>
</dbReference>
<dbReference type="EMBL" id="JBHSCX010000003">
    <property type="protein sequence ID" value="MFC4361480.1"/>
    <property type="molecule type" value="Genomic_DNA"/>
</dbReference>
<comment type="caution">
    <text evidence="1">The sequence shown here is derived from an EMBL/GenBank/DDBJ whole genome shotgun (WGS) entry which is preliminary data.</text>
</comment>